<dbReference type="Proteomes" id="UP000031408">
    <property type="component" value="Unassembled WGS sequence"/>
</dbReference>
<dbReference type="OrthoDB" id="9148571at2"/>
<gene>
    <name evidence="1" type="ORF">OI18_06125</name>
</gene>
<accession>A0A0C1LJ88</accession>
<dbReference type="STRING" id="1349421.OI18_06125"/>
<dbReference type="EMBL" id="JSVC01000006">
    <property type="protein sequence ID" value="KIC95458.1"/>
    <property type="molecule type" value="Genomic_DNA"/>
</dbReference>
<protein>
    <submittedName>
        <fullName evidence="1">Uncharacterized protein</fullName>
    </submittedName>
</protein>
<dbReference type="AlphaFoldDB" id="A0A0C1LJ88"/>
<keyword evidence="2" id="KW-1185">Reference proteome</keyword>
<comment type="caution">
    <text evidence="1">The sequence shown here is derived from an EMBL/GenBank/DDBJ whole genome shotgun (WGS) entry which is preliminary data.</text>
</comment>
<evidence type="ECO:0000313" key="2">
    <source>
        <dbReference type="Proteomes" id="UP000031408"/>
    </source>
</evidence>
<evidence type="ECO:0000313" key="1">
    <source>
        <dbReference type="EMBL" id="KIC95458.1"/>
    </source>
</evidence>
<dbReference type="RefSeq" id="WP_039138060.1">
    <property type="nucleotide sequence ID" value="NZ_JSVC01000006.1"/>
</dbReference>
<sequence length="1167" mass="129446">MLSGTKASILCFPQKFTGNSISLHILFVPREDPLIPFTTELIPGTPVAAFAKAKLKFAAKLIPSLELLPSPSTVVDSVDLLTDFPDDPEPVFQALKDNFNITIAANELKPLPKNSTFIRKYLPKSYRNAFDFTHPRSPRFGVVDDEYLCAMKKESPPGTKDFNNDDLSWGKVYAMLLRQPELCKRLGMLYKTTVPLPQADYFKNGGWIYLDLATGSDYFGNAAADKVLIKKYAARLPKLSVERTLFAPIQFFVTDDVQAGNFDVLFKEAADFDDGFTNIVHCMQPQKSNPVLEADQDGLPPVSDFGIRIGWEDEQLLEWLNRLLRRPDHSGASAEPIVDAPVGVLNYRIDVKDADDPAAKWHSLNKVAGELSIAGVDLGQFSGEFGVEVAPTQLDGYKEGIFWLPAYFSQWDGTSVVLKEDRAMKLYGMGSATPRPVNPVGLDQVELLYGKTYRFRVRMADMTGGGPTEKDNPLHSIPSQHAACRFRRYLPPAGVKVHPLQNTYKIYRPLLGYPALLFTGLDNALDLLEADLPVAKKDKREPGYPDPDVVTLRIEVAVKGLGAQTFYPLYTTTRDFPSVLTEPINLGLSFVDARVIKFNDPATLGDLPATPATGNLILPTARDIRITVTPVCKEDPLAEYFGSEEARYGRPTELFTRADSNDESGLFTMDAGNPGKHLKGIMLQPDEKMMSRLAAAIDLETNGLTLFGKPGQRVVFGCCREVNHLLSPENGSISFSSQADLVKQWIVVVSLELNRDWSWNALHDKSFTIKRNGVETGTIDLLRTASSVALQEADRGKTTLVFIDAVDPKPKNDDFPRPLRLKYEIEPNLLHNPVIAPPEKPELEIHLPVAVIPAQLPKVLSAGIALSHYTRDHDGYAWSRTRQKMLWLEFEEPVRDPVDNYFVYVKAYAPDPLLVNSGVDVGEIGETSAYIDPELIRVITPGHSDDRAGLNAMQQMIPCAHPDRENPRHFLLPLPTGMTGDAPELFGFFTYEICVGHKDTWSTAQGRFGRTIRLSGVQHPAPSLVCSVSRNDQGVSVTAPYARAVLEGKELTTGFATEAWALLYAQVKTVDNKDHRNILLSRKRMGIGHNDFMYLQHVGIADWINNEIIDSLGQYGIDKNAPLSCMVIELLPNTEPDSDPLGGDLGYTRIYRTSQLEPVPEVCCVNC</sequence>
<proteinExistence type="predicted"/>
<name>A0A0C1LJ88_9BACT</name>
<organism evidence="1 2">
    <name type="scientific">Flavihumibacter solisilvae</name>
    <dbReference type="NCBI Taxonomy" id="1349421"/>
    <lineage>
        <taxon>Bacteria</taxon>
        <taxon>Pseudomonadati</taxon>
        <taxon>Bacteroidota</taxon>
        <taxon>Chitinophagia</taxon>
        <taxon>Chitinophagales</taxon>
        <taxon>Chitinophagaceae</taxon>
        <taxon>Flavihumibacter</taxon>
    </lineage>
</organism>
<reference evidence="1 2" key="1">
    <citation type="submission" date="2014-11" db="EMBL/GenBank/DDBJ databases">
        <title>Genome sequence of Flavihumibacter solisilvae 3-3.</title>
        <authorList>
            <person name="Zhou G."/>
            <person name="Li M."/>
            <person name="Wang G."/>
        </authorList>
    </citation>
    <scope>NUCLEOTIDE SEQUENCE [LARGE SCALE GENOMIC DNA]</scope>
    <source>
        <strain evidence="1 2">3-3</strain>
    </source>
</reference>